<keyword evidence="3" id="KW-1185">Reference proteome</keyword>
<name>A0A8J3X7G7_9ACTN</name>
<reference evidence="2 3" key="1">
    <citation type="submission" date="2021-01" db="EMBL/GenBank/DDBJ databases">
        <title>Whole genome shotgun sequence of Planotetraspora mira NBRC 15435.</title>
        <authorList>
            <person name="Komaki H."/>
            <person name="Tamura T."/>
        </authorList>
    </citation>
    <scope>NUCLEOTIDE SEQUENCE [LARGE SCALE GENOMIC DNA]</scope>
    <source>
        <strain evidence="2 3">NBRC 15435</strain>
    </source>
</reference>
<gene>
    <name evidence="2" type="ORF">Pmi06nite_40320</name>
</gene>
<evidence type="ECO:0000256" key="1">
    <source>
        <dbReference type="SAM" id="MobiDB-lite"/>
    </source>
</evidence>
<dbReference type="AlphaFoldDB" id="A0A8J3X7G7"/>
<evidence type="ECO:0000313" key="3">
    <source>
        <dbReference type="Proteomes" id="UP000650628"/>
    </source>
</evidence>
<proteinExistence type="predicted"/>
<evidence type="ECO:0000313" key="2">
    <source>
        <dbReference type="EMBL" id="GII30590.1"/>
    </source>
</evidence>
<sequence>MPIAAPMQIRKVGTTTYHLRSTIRTAPQKSMRIPSQVDGGDPNRMSPIWSIGTTNAPRYVPFRVMLEELA</sequence>
<comment type="caution">
    <text evidence="2">The sequence shown here is derived from an EMBL/GenBank/DDBJ whole genome shotgun (WGS) entry which is preliminary data.</text>
</comment>
<dbReference type="EMBL" id="BOOO01000020">
    <property type="protein sequence ID" value="GII30590.1"/>
    <property type="molecule type" value="Genomic_DNA"/>
</dbReference>
<feature type="region of interest" description="Disordered" evidence="1">
    <location>
        <begin position="26"/>
        <end position="49"/>
    </location>
</feature>
<accession>A0A8J3X7G7</accession>
<organism evidence="2 3">
    <name type="scientific">Planotetraspora mira</name>
    <dbReference type="NCBI Taxonomy" id="58121"/>
    <lineage>
        <taxon>Bacteria</taxon>
        <taxon>Bacillati</taxon>
        <taxon>Actinomycetota</taxon>
        <taxon>Actinomycetes</taxon>
        <taxon>Streptosporangiales</taxon>
        <taxon>Streptosporangiaceae</taxon>
        <taxon>Planotetraspora</taxon>
    </lineage>
</organism>
<protein>
    <submittedName>
        <fullName evidence="2">Uncharacterized protein</fullName>
    </submittedName>
</protein>
<dbReference type="Proteomes" id="UP000650628">
    <property type="component" value="Unassembled WGS sequence"/>
</dbReference>